<gene>
    <name evidence="2" type="ORF">rpr22_0711</name>
</gene>
<dbReference type="RefSeq" id="WP_014411594.1">
    <property type="nucleotide sequence ID" value="NC_017560.1"/>
</dbReference>
<dbReference type="Gene3D" id="1.20.1280.290">
    <property type="match status" value="1"/>
</dbReference>
<dbReference type="AlphaFoldDB" id="D5AXT4"/>
<dbReference type="PATRIC" id="fig|449216.3.peg.688"/>
<name>D5AXT4_RICPP</name>
<keyword evidence="1" id="KW-1133">Transmembrane helix</keyword>
<evidence type="ECO:0000256" key="1">
    <source>
        <dbReference type="SAM" id="Phobius"/>
    </source>
</evidence>
<keyword evidence="1" id="KW-0472">Membrane</keyword>
<dbReference type="GeneID" id="68902270"/>
<dbReference type="KEGG" id="rpq:rpr22_0711"/>
<keyword evidence="1" id="KW-0812">Transmembrane</keyword>
<protein>
    <submittedName>
        <fullName evidence="2">Uncharacterized protein</fullName>
    </submittedName>
</protein>
<dbReference type="EMBL" id="CP001584">
    <property type="protein sequence ID" value="ADE30223.1"/>
    <property type="molecule type" value="Genomic_DNA"/>
</dbReference>
<organism evidence="2 3">
    <name type="scientific">Rickettsia prowazekii (strain Rp22)</name>
    <dbReference type="NCBI Taxonomy" id="449216"/>
    <lineage>
        <taxon>Bacteria</taxon>
        <taxon>Pseudomonadati</taxon>
        <taxon>Pseudomonadota</taxon>
        <taxon>Alphaproteobacteria</taxon>
        <taxon>Rickettsiales</taxon>
        <taxon>Rickettsiaceae</taxon>
        <taxon>Rickettsieae</taxon>
        <taxon>Rickettsia</taxon>
        <taxon>typhus group</taxon>
    </lineage>
</organism>
<sequence>MSGKLIKFYEKYMTIVGTIGNFMFYIQANKIWAYTSSYSVSIPTFNISVIAFCNWLIYNILIINTPIIIDVVIRELILLLTIIIY</sequence>
<proteinExistence type="predicted"/>
<evidence type="ECO:0000313" key="2">
    <source>
        <dbReference type="EMBL" id="ADE30223.1"/>
    </source>
</evidence>
<feature type="transmembrane region" description="Helical" evidence="1">
    <location>
        <begin position="40"/>
        <end position="60"/>
    </location>
</feature>
<accession>D5AXT4</accession>
<dbReference type="HOGENOM" id="CLU_135915_4_0_5"/>
<reference evidence="2 3" key="1">
    <citation type="journal article" date="2010" name="Genome Res.">
        <title>Genomic, proteomic, and transcriptomic analysis of virulent and avirulent Rickettsia prowazekii reveals its adaptive mutation capabilities.</title>
        <authorList>
            <person name="Bechah Y."/>
            <person name="El Karkouri K."/>
            <person name="Mediannikov O."/>
            <person name="Leroy Q."/>
            <person name="Pelletier N."/>
            <person name="Robert C."/>
            <person name="Medigue C."/>
            <person name="Mege J.L."/>
            <person name="Raoult D."/>
        </authorList>
    </citation>
    <scope>NUCLEOTIDE SEQUENCE [LARGE SCALE GENOMIC DNA]</scope>
    <source>
        <strain evidence="2 3">Rp22</strain>
    </source>
</reference>
<dbReference type="Proteomes" id="UP000006931">
    <property type="component" value="Chromosome"/>
</dbReference>
<evidence type="ECO:0000313" key="3">
    <source>
        <dbReference type="Proteomes" id="UP000006931"/>
    </source>
</evidence>
<feature type="transmembrane region" description="Helical" evidence="1">
    <location>
        <begin position="12"/>
        <end position="28"/>
    </location>
</feature>